<organism evidence="2 3">
    <name type="scientific">Paenibacillus cisolokensis</name>
    <dbReference type="NCBI Taxonomy" id="1658519"/>
    <lineage>
        <taxon>Bacteria</taxon>
        <taxon>Bacillati</taxon>
        <taxon>Bacillota</taxon>
        <taxon>Bacilli</taxon>
        <taxon>Bacillales</taxon>
        <taxon>Paenibacillaceae</taxon>
        <taxon>Paenibacillus</taxon>
    </lineage>
</organism>
<sequence>MRPLAAEQRQTVHLVGLSTAHEYFNSFDGLGVAGPIETLTVQTYAAYDKGSLQNGTPPNGGSDVAVPHAGTHQAE</sequence>
<keyword evidence="3" id="KW-1185">Reference proteome</keyword>
<comment type="caution">
    <text evidence="2">The sequence shown here is derived from an EMBL/GenBank/DDBJ whole genome shotgun (WGS) entry which is preliminary data.</text>
</comment>
<protein>
    <submittedName>
        <fullName evidence="2">Uncharacterized protein</fullName>
    </submittedName>
</protein>
<gene>
    <name evidence="2" type="ORF">PACILC2_43300</name>
</gene>
<evidence type="ECO:0000313" key="2">
    <source>
        <dbReference type="EMBL" id="GIQ65762.1"/>
    </source>
</evidence>
<evidence type="ECO:0000313" key="3">
    <source>
        <dbReference type="Proteomes" id="UP000680304"/>
    </source>
</evidence>
<feature type="region of interest" description="Disordered" evidence="1">
    <location>
        <begin position="49"/>
        <end position="75"/>
    </location>
</feature>
<evidence type="ECO:0000256" key="1">
    <source>
        <dbReference type="SAM" id="MobiDB-lite"/>
    </source>
</evidence>
<reference evidence="2 3" key="1">
    <citation type="submission" date="2021-04" db="EMBL/GenBank/DDBJ databases">
        <title>Draft genome sequence of Paenibacillus cisolokensis, LC2-13A.</title>
        <authorList>
            <person name="Uke A."/>
            <person name="Chhe C."/>
            <person name="Baramee S."/>
            <person name="Kosugi A."/>
        </authorList>
    </citation>
    <scope>NUCLEOTIDE SEQUENCE [LARGE SCALE GENOMIC DNA]</scope>
    <source>
        <strain evidence="2 3">LC2-13A</strain>
    </source>
</reference>
<dbReference type="EMBL" id="BOVJ01000149">
    <property type="protein sequence ID" value="GIQ65762.1"/>
    <property type="molecule type" value="Genomic_DNA"/>
</dbReference>
<proteinExistence type="predicted"/>
<accession>A0ABQ4NC06</accession>
<dbReference type="Proteomes" id="UP000680304">
    <property type="component" value="Unassembled WGS sequence"/>
</dbReference>
<name>A0ABQ4NC06_9BACL</name>